<organism evidence="1 2">
    <name type="scientific">Jimgerdemannia flammicorona</name>
    <dbReference type="NCBI Taxonomy" id="994334"/>
    <lineage>
        <taxon>Eukaryota</taxon>
        <taxon>Fungi</taxon>
        <taxon>Fungi incertae sedis</taxon>
        <taxon>Mucoromycota</taxon>
        <taxon>Mucoromycotina</taxon>
        <taxon>Endogonomycetes</taxon>
        <taxon>Endogonales</taxon>
        <taxon>Endogonaceae</taxon>
        <taxon>Jimgerdemannia</taxon>
    </lineage>
</organism>
<reference evidence="1 2" key="1">
    <citation type="journal article" date="2018" name="New Phytol.">
        <title>Phylogenomics of Endogonaceae and evolution of mycorrhizas within Mucoromycota.</title>
        <authorList>
            <person name="Chang Y."/>
            <person name="Desiro A."/>
            <person name="Na H."/>
            <person name="Sandor L."/>
            <person name="Lipzen A."/>
            <person name="Clum A."/>
            <person name="Barry K."/>
            <person name="Grigoriev I.V."/>
            <person name="Martin F.M."/>
            <person name="Stajich J.E."/>
            <person name="Smith M.E."/>
            <person name="Bonito G."/>
            <person name="Spatafora J.W."/>
        </authorList>
    </citation>
    <scope>NUCLEOTIDE SEQUENCE [LARGE SCALE GENOMIC DNA]</scope>
    <source>
        <strain evidence="1 2">AD002</strain>
    </source>
</reference>
<keyword evidence="2" id="KW-1185">Reference proteome</keyword>
<dbReference type="EMBL" id="RBNJ01006688">
    <property type="protein sequence ID" value="RUS28392.1"/>
    <property type="molecule type" value="Genomic_DNA"/>
</dbReference>
<sequence>MAIDEITPQKIEAKHNITLNPQGKSCMVAVKRAVLTYLSSPRPLSYSAENLAYIEDIVSESAIDNSFTNMLTKRFLDRTELRMDT</sequence>
<accession>A0A433QF18</accession>
<name>A0A433QF18_9FUNG</name>
<evidence type="ECO:0000313" key="1">
    <source>
        <dbReference type="EMBL" id="RUS28392.1"/>
    </source>
</evidence>
<dbReference type="Proteomes" id="UP000274822">
    <property type="component" value="Unassembled WGS sequence"/>
</dbReference>
<proteinExistence type="predicted"/>
<dbReference type="AlphaFoldDB" id="A0A433QF18"/>
<evidence type="ECO:0000313" key="2">
    <source>
        <dbReference type="Proteomes" id="UP000274822"/>
    </source>
</evidence>
<comment type="caution">
    <text evidence="1">The sequence shown here is derived from an EMBL/GenBank/DDBJ whole genome shotgun (WGS) entry which is preliminary data.</text>
</comment>
<gene>
    <name evidence="1" type="ORF">BC938DRAFT_481932</name>
</gene>
<protein>
    <submittedName>
        <fullName evidence="1">Uncharacterized protein</fullName>
    </submittedName>
</protein>